<proteinExistence type="predicted"/>
<sequence length="24" mass="2883">MMPLHAFSNGNYMIRRYVDRKLIG</sequence>
<accession>A0A2P2R551</accession>
<dbReference type="AlphaFoldDB" id="A0A2P2R551"/>
<dbReference type="EMBL" id="GGEC01093857">
    <property type="protein sequence ID" value="MBX74341.1"/>
    <property type="molecule type" value="Transcribed_RNA"/>
</dbReference>
<name>A0A2P2R551_RHIMU</name>
<evidence type="ECO:0000313" key="1">
    <source>
        <dbReference type="EMBL" id="MBX74341.1"/>
    </source>
</evidence>
<reference evidence="1" key="1">
    <citation type="submission" date="2018-02" db="EMBL/GenBank/DDBJ databases">
        <title>Rhizophora mucronata_Transcriptome.</title>
        <authorList>
            <person name="Meera S.P."/>
            <person name="Sreeshan A."/>
            <person name="Augustine A."/>
        </authorList>
    </citation>
    <scope>NUCLEOTIDE SEQUENCE</scope>
    <source>
        <tissue evidence="1">Leaf</tissue>
    </source>
</reference>
<organism evidence="1">
    <name type="scientific">Rhizophora mucronata</name>
    <name type="common">Asiatic mangrove</name>
    <dbReference type="NCBI Taxonomy" id="61149"/>
    <lineage>
        <taxon>Eukaryota</taxon>
        <taxon>Viridiplantae</taxon>
        <taxon>Streptophyta</taxon>
        <taxon>Embryophyta</taxon>
        <taxon>Tracheophyta</taxon>
        <taxon>Spermatophyta</taxon>
        <taxon>Magnoliopsida</taxon>
        <taxon>eudicotyledons</taxon>
        <taxon>Gunneridae</taxon>
        <taxon>Pentapetalae</taxon>
        <taxon>rosids</taxon>
        <taxon>fabids</taxon>
        <taxon>Malpighiales</taxon>
        <taxon>Rhizophoraceae</taxon>
        <taxon>Rhizophora</taxon>
    </lineage>
</organism>
<protein>
    <submittedName>
        <fullName evidence="1">Uncharacterized protein</fullName>
    </submittedName>
</protein>